<evidence type="ECO:0000256" key="1">
    <source>
        <dbReference type="ARBA" id="ARBA00001424"/>
    </source>
</evidence>
<dbReference type="InterPro" id="IPR029149">
    <property type="entry name" value="Creatin/AminoP/Spt16_N"/>
</dbReference>
<evidence type="ECO:0000256" key="9">
    <source>
        <dbReference type="ARBA" id="ARBA00023211"/>
    </source>
</evidence>
<dbReference type="InterPro" id="IPR052433">
    <property type="entry name" value="X-Pro_dipept-like"/>
</dbReference>
<feature type="domain" description="Aminopeptidase P N-terminal" evidence="14">
    <location>
        <begin position="2"/>
        <end position="138"/>
    </location>
</feature>
<dbReference type="PANTHER" id="PTHR43226">
    <property type="entry name" value="XAA-PRO AMINOPEPTIDASE 3"/>
    <property type="match status" value="1"/>
</dbReference>
<dbReference type="SMART" id="SM01011">
    <property type="entry name" value="AMP_N"/>
    <property type="match status" value="1"/>
</dbReference>
<dbReference type="Proteomes" id="UP000532440">
    <property type="component" value="Unassembled WGS sequence"/>
</dbReference>
<dbReference type="Pfam" id="PF05195">
    <property type="entry name" value="AMP_N"/>
    <property type="match status" value="1"/>
</dbReference>
<name>A0A7W8HHH7_9BURK</name>
<comment type="cofactor">
    <cofactor evidence="2">
        <name>Mn(2+)</name>
        <dbReference type="ChEBI" id="CHEBI:29035"/>
    </cofactor>
</comment>
<comment type="caution">
    <text evidence="15">The sequence shown here is derived from an EMBL/GenBank/DDBJ whole genome shotgun (WGS) entry which is preliminary data.</text>
</comment>
<dbReference type="SUPFAM" id="SSF55920">
    <property type="entry name" value="Creatinase/aminopeptidase"/>
    <property type="match status" value="1"/>
</dbReference>
<dbReference type="EMBL" id="JACHGB010000004">
    <property type="protein sequence ID" value="MBB5272105.1"/>
    <property type="molecule type" value="Genomic_DNA"/>
</dbReference>
<dbReference type="Gene3D" id="3.40.350.10">
    <property type="entry name" value="Creatinase/prolidase N-terminal domain"/>
    <property type="match status" value="1"/>
</dbReference>
<evidence type="ECO:0000256" key="7">
    <source>
        <dbReference type="ARBA" id="ARBA00022801"/>
    </source>
</evidence>
<evidence type="ECO:0000259" key="14">
    <source>
        <dbReference type="SMART" id="SM01011"/>
    </source>
</evidence>
<dbReference type="GO" id="GO:0070006">
    <property type="term" value="F:metalloaminopeptidase activity"/>
    <property type="evidence" value="ECO:0007669"/>
    <property type="project" value="InterPro"/>
</dbReference>
<dbReference type="AlphaFoldDB" id="A0A7W8HHH7"/>
<proteinExistence type="inferred from homology"/>
<dbReference type="RefSeq" id="WP_183967198.1">
    <property type="nucleotide sequence ID" value="NZ_BAABEW010000002.1"/>
</dbReference>
<evidence type="ECO:0000256" key="2">
    <source>
        <dbReference type="ARBA" id="ARBA00001936"/>
    </source>
</evidence>
<evidence type="ECO:0000313" key="16">
    <source>
        <dbReference type="Proteomes" id="UP000532440"/>
    </source>
</evidence>
<evidence type="ECO:0000256" key="3">
    <source>
        <dbReference type="ARBA" id="ARBA00008766"/>
    </source>
</evidence>
<keyword evidence="16" id="KW-1185">Reference proteome</keyword>
<evidence type="ECO:0000313" key="15">
    <source>
        <dbReference type="EMBL" id="MBB5272105.1"/>
    </source>
</evidence>
<evidence type="ECO:0000256" key="13">
    <source>
        <dbReference type="RuleBase" id="RU000590"/>
    </source>
</evidence>
<dbReference type="EC" id="3.4.11.9" evidence="4"/>
<dbReference type="CDD" id="cd01087">
    <property type="entry name" value="Prolidase"/>
    <property type="match status" value="1"/>
</dbReference>
<dbReference type="GO" id="GO:0030145">
    <property type="term" value="F:manganese ion binding"/>
    <property type="evidence" value="ECO:0007669"/>
    <property type="project" value="InterPro"/>
</dbReference>
<dbReference type="PANTHER" id="PTHR43226:SF4">
    <property type="entry name" value="XAA-PRO AMINOPEPTIDASE 3"/>
    <property type="match status" value="1"/>
</dbReference>
<reference evidence="15 16" key="1">
    <citation type="submission" date="2020-08" db="EMBL/GenBank/DDBJ databases">
        <title>Genomic Encyclopedia of Type Strains, Phase IV (KMG-IV): sequencing the most valuable type-strain genomes for metagenomic binning, comparative biology and taxonomic classification.</title>
        <authorList>
            <person name="Goeker M."/>
        </authorList>
    </citation>
    <scope>NUCLEOTIDE SEQUENCE [LARGE SCALE GENOMIC DNA]</scope>
    <source>
        <strain evidence="15 16">DSM 29781</strain>
    </source>
</reference>
<dbReference type="PROSITE" id="PS00491">
    <property type="entry name" value="PROLINE_PEPTIDASE"/>
    <property type="match status" value="1"/>
</dbReference>
<dbReference type="InterPro" id="IPR036005">
    <property type="entry name" value="Creatinase/aminopeptidase-like"/>
</dbReference>
<dbReference type="NCBIfam" id="NF008131">
    <property type="entry name" value="PRK10879.1"/>
    <property type="match status" value="1"/>
</dbReference>
<evidence type="ECO:0000256" key="10">
    <source>
        <dbReference type="ARBA" id="ARBA00069363"/>
    </source>
</evidence>
<organism evidence="15 16">
    <name type="scientific">Quisquiliibacterium transsilvanicum</name>
    <dbReference type="NCBI Taxonomy" id="1549638"/>
    <lineage>
        <taxon>Bacteria</taxon>
        <taxon>Pseudomonadati</taxon>
        <taxon>Pseudomonadota</taxon>
        <taxon>Betaproteobacteria</taxon>
        <taxon>Burkholderiales</taxon>
        <taxon>Burkholderiaceae</taxon>
        <taxon>Quisquiliibacterium</taxon>
    </lineage>
</organism>
<sequence length="445" mass="48964">MQVNDIHAARRERLAARMRELGGGVAVVFTAPEVMRNRDSDYPYRWDSYFYYLTGFQEPEAALVMRVDAHASESILFCREKNVEREIWDGWRHGPELARERFGFDHAHPFTALDEKMPALLADRPAVFCALGADGALDARLRQWLAAVRAQARVGIAAPAAAIDVHAILDEMRLVKDAHEAAVMRRAGEISAAAHVRAMRATRPGMHEHEIEAELLYEFRRRGAQFPAYGSIVAGGRNACVLHYRENSSQLRDGELLLIDAACELDGYASDITRTFPVSGHFSAEQRALYDVVLAAQAAAIERTRPGSSFNDPHEAAVRVLVQGMIDHGLLAGSVDGALESGSFRRFYMHRTSHWLGMDVHDCGEYREPGASGAGDARPWRVLRPGMVLTIEPGIYVQAADDLPAGFHNIGIRIEDDALVTEGGCEILTGGVPKAAGEIEALMRG</sequence>
<evidence type="ECO:0000256" key="5">
    <source>
        <dbReference type="ARBA" id="ARBA00022670"/>
    </source>
</evidence>
<evidence type="ECO:0000256" key="11">
    <source>
        <dbReference type="ARBA" id="ARBA00075356"/>
    </source>
</evidence>
<dbReference type="GO" id="GO:0006508">
    <property type="term" value="P:proteolysis"/>
    <property type="evidence" value="ECO:0007669"/>
    <property type="project" value="UniProtKB-KW"/>
</dbReference>
<gene>
    <name evidence="15" type="ORF">HNQ70_002119</name>
</gene>
<keyword evidence="5" id="KW-0645">Protease</keyword>
<comment type="catalytic activity">
    <reaction evidence="1">
        <text>Release of any N-terminal amino acid, including proline, that is linked to proline, even from a dipeptide or tripeptide.</text>
        <dbReference type="EC" id="3.4.11.9"/>
    </reaction>
</comment>
<keyword evidence="7 15" id="KW-0378">Hydrolase</keyword>
<keyword evidence="6 13" id="KW-0479">Metal-binding</keyword>
<keyword evidence="15" id="KW-0031">Aminopeptidase</keyword>
<dbReference type="InterPro" id="IPR007865">
    <property type="entry name" value="Aminopep_P_N"/>
</dbReference>
<dbReference type="FunFam" id="3.90.230.10:FF:000002">
    <property type="entry name" value="Xaa-Pro aminopeptidase 3"/>
    <property type="match status" value="1"/>
</dbReference>
<keyword evidence="9" id="KW-0464">Manganese</keyword>
<dbReference type="Gene3D" id="3.90.230.10">
    <property type="entry name" value="Creatinase/methionine aminopeptidase superfamily"/>
    <property type="match status" value="1"/>
</dbReference>
<evidence type="ECO:0000256" key="4">
    <source>
        <dbReference type="ARBA" id="ARBA00012574"/>
    </source>
</evidence>
<evidence type="ECO:0000256" key="12">
    <source>
        <dbReference type="ARBA" id="ARBA00081411"/>
    </source>
</evidence>
<dbReference type="SUPFAM" id="SSF53092">
    <property type="entry name" value="Creatinase/prolidase N-terminal domain"/>
    <property type="match status" value="1"/>
</dbReference>
<dbReference type="InterPro" id="IPR000994">
    <property type="entry name" value="Pept_M24"/>
</dbReference>
<dbReference type="Pfam" id="PF00557">
    <property type="entry name" value="Peptidase_M24"/>
    <property type="match status" value="1"/>
</dbReference>
<dbReference type="GO" id="GO:0005829">
    <property type="term" value="C:cytosol"/>
    <property type="evidence" value="ECO:0007669"/>
    <property type="project" value="TreeGrafter"/>
</dbReference>
<keyword evidence="8" id="KW-0482">Metalloprotease</keyword>
<comment type="similarity">
    <text evidence="3 13">Belongs to the peptidase M24B family.</text>
</comment>
<accession>A0A7W8HHH7</accession>
<evidence type="ECO:0000256" key="8">
    <source>
        <dbReference type="ARBA" id="ARBA00023049"/>
    </source>
</evidence>
<protein>
    <recommendedName>
        <fullName evidence="10">Xaa-Pro aminopeptidase</fullName>
        <ecNumber evidence="4">3.4.11.9</ecNumber>
    </recommendedName>
    <alternativeName>
        <fullName evidence="11">Aminopeptidase P II</fullName>
    </alternativeName>
    <alternativeName>
        <fullName evidence="12">X-Pro aminopeptidase</fullName>
    </alternativeName>
</protein>
<evidence type="ECO:0000256" key="6">
    <source>
        <dbReference type="ARBA" id="ARBA00022723"/>
    </source>
</evidence>
<dbReference type="InterPro" id="IPR001131">
    <property type="entry name" value="Peptidase_M24B_aminopep-P_CS"/>
</dbReference>